<evidence type="ECO:0000256" key="1">
    <source>
        <dbReference type="ARBA" id="ARBA00004141"/>
    </source>
</evidence>
<evidence type="ECO:0000256" key="5">
    <source>
        <dbReference type="RuleBase" id="RU363041"/>
    </source>
</evidence>
<feature type="transmembrane region" description="Helical" evidence="5">
    <location>
        <begin position="158"/>
        <end position="184"/>
    </location>
</feature>
<gene>
    <name evidence="6" type="ordered locus">AZC_1630</name>
</gene>
<feature type="transmembrane region" description="Helical" evidence="5">
    <location>
        <begin position="61"/>
        <end position="79"/>
    </location>
</feature>
<dbReference type="GO" id="GO:0005886">
    <property type="term" value="C:plasma membrane"/>
    <property type="evidence" value="ECO:0007669"/>
    <property type="project" value="UniProtKB-SubCell"/>
</dbReference>
<evidence type="ECO:0000313" key="7">
    <source>
        <dbReference type="Proteomes" id="UP000000270"/>
    </source>
</evidence>
<reference evidence="7" key="2">
    <citation type="submission" date="2007-04" db="EMBL/GenBank/DDBJ databases">
        <title>Complete genome sequence of the nitrogen-fixing bacterium Azorhizobium caulinodans ORS571.</title>
        <authorList>
            <person name="Lee K.B."/>
            <person name="Backer P.D."/>
            <person name="Aono T."/>
            <person name="Liu C.T."/>
            <person name="Suzuki S."/>
            <person name="Suzuki T."/>
            <person name="Kaneko T."/>
            <person name="Yamada M."/>
            <person name="Tabata S."/>
            <person name="Kupfer D.M."/>
            <person name="Najar F.Z."/>
            <person name="Wiley G.B."/>
            <person name="Roe B."/>
            <person name="Binnewies T."/>
            <person name="Ussery D."/>
            <person name="Vereecke D."/>
            <person name="Gevers D."/>
            <person name="Holsters M."/>
            <person name="Oyaizu H."/>
        </authorList>
    </citation>
    <scope>NUCLEOTIDE SEQUENCE [LARGE SCALE GENOMIC DNA]</scope>
    <source>
        <strain evidence="7">ATCC 43989 / DSM 5975 / JCM 20966 / LMG 6465 / NBRC 14845 / NCIMB 13405 / ORS 571</strain>
    </source>
</reference>
<dbReference type="Pfam" id="PF01925">
    <property type="entry name" value="TauE"/>
    <property type="match status" value="1"/>
</dbReference>
<dbReference type="HOGENOM" id="CLU_045498_6_0_5"/>
<feature type="transmembrane region" description="Helical" evidence="5">
    <location>
        <begin position="91"/>
        <end position="114"/>
    </location>
</feature>
<reference evidence="6 7" key="5">
    <citation type="journal article" date="2010" name="Appl. Environ. Microbiol.">
        <title>phrR-like gene praR of Azorhizobium caulinodans ORS571 is essential for symbiosis with Sesbania rostrata and is involved in expression of reb genes.</title>
        <authorList>
            <person name="Akiba N."/>
            <person name="Aono T."/>
            <person name="Toyazaki H."/>
            <person name="Sato S."/>
            <person name="Oyaizu H."/>
        </authorList>
    </citation>
    <scope>NUCLEOTIDE SEQUENCE [LARGE SCALE GENOMIC DNA]</scope>
    <source>
        <strain evidence="7">ATCC 43989 / DSM 5975 / JCM 20966 / LMG 6465 / NBRC 14845 / NCIMB 13405 / ORS 571</strain>
    </source>
</reference>
<feature type="transmembrane region" description="Helical" evidence="5">
    <location>
        <begin position="20"/>
        <end position="49"/>
    </location>
</feature>
<sequence length="283" mass="28787">MLPAAMLATIPWSEILILCGALLAGGVASGILAGLLGVGGGGIIVPVLYEVFRIIGVSDDVRMQLCIGTSLAIIVPTSIRSFHAHKARGLVVPGLLKVLGPPAVIGVALGSAIAGMVNGKILQGVFIALSVVLAARSISGRTDWRLGDQLPGKATLRIWGFFIGMASSMVGIAGGGLSTILLTLYGVPIHAAVATSAGVGIFIPLPGVLGYAISGWPHLSDLPPLSLGYVSVIGFALMAPVSTLTAPIGARLAHRLPRRGLEVGFGVFLLAVAARFLVAILSE</sequence>
<dbReference type="InterPro" id="IPR002781">
    <property type="entry name" value="TM_pro_TauE-like"/>
</dbReference>
<dbReference type="STRING" id="438753.AZC_1630"/>
<evidence type="ECO:0000256" key="4">
    <source>
        <dbReference type="ARBA" id="ARBA00023136"/>
    </source>
</evidence>
<comment type="subcellular location">
    <subcellularLocation>
        <location evidence="5">Cell membrane</location>
        <topology evidence="5">Multi-pass membrane protein</topology>
    </subcellularLocation>
    <subcellularLocation>
        <location evidence="1">Membrane</location>
        <topology evidence="1">Multi-pass membrane protein</topology>
    </subcellularLocation>
</comment>
<dbReference type="AlphaFoldDB" id="A8I3L8"/>
<keyword evidence="2 5" id="KW-0812">Transmembrane</keyword>
<protein>
    <recommendedName>
        <fullName evidence="5">Probable membrane transporter protein</fullName>
    </recommendedName>
</protein>
<accession>A8I3L8</accession>
<feature type="transmembrane region" description="Helical" evidence="5">
    <location>
        <begin position="260"/>
        <end position="281"/>
    </location>
</feature>
<name>A8I3L8_AZOC5</name>
<dbReference type="KEGG" id="azc:AZC_1630"/>
<reference evidence="6 7" key="3">
    <citation type="journal article" date="2008" name="BMC Genomics">
        <title>The genome of the versatile nitrogen fixer Azorhizobium caulinodans ORS571.</title>
        <authorList>
            <person name="Lee KB."/>
            <person name="Backer P.D."/>
            <person name="Aono T."/>
            <person name="Liu CT."/>
            <person name="Suzuki S."/>
            <person name="Suzuki T."/>
            <person name="Kaneko T."/>
            <person name="Yamada M."/>
            <person name="Tabata S."/>
            <person name="Kupfer D.M."/>
            <person name="Najar F.Z."/>
            <person name="Wiley G.B."/>
            <person name="Roe B."/>
            <person name="Binnewies T.T."/>
            <person name="Ussery D.W."/>
            <person name="D'Haeze W."/>
            <person name="Herder J.D."/>
            <person name="Gevers D."/>
            <person name="Vereecke D."/>
            <person name="Holsters M."/>
            <person name="Oyaizu H."/>
        </authorList>
    </citation>
    <scope>NUCLEOTIDE SEQUENCE [LARGE SCALE GENOMIC DNA]</scope>
    <source>
        <strain evidence="7">ATCC 43989 / DSM 5975 / JCM 20966 / LMG 6465 / NBRC 14845 / NCIMB 13405 / ORS 571</strain>
    </source>
</reference>
<dbReference type="PANTHER" id="PTHR43483">
    <property type="entry name" value="MEMBRANE TRANSPORTER PROTEIN HI_0806-RELATED"/>
    <property type="match status" value="1"/>
</dbReference>
<keyword evidence="3 5" id="KW-1133">Transmembrane helix</keyword>
<feature type="transmembrane region" description="Helical" evidence="5">
    <location>
        <begin position="191"/>
        <end position="214"/>
    </location>
</feature>
<feature type="transmembrane region" description="Helical" evidence="5">
    <location>
        <begin position="121"/>
        <end position="138"/>
    </location>
</feature>
<evidence type="ECO:0000256" key="3">
    <source>
        <dbReference type="ARBA" id="ARBA00022989"/>
    </source>
</evidence>
<proteinExistence type="inferred from homology"/>
<keyword evidence="4 5" id="KW-0472">Membrane</keyword>
<keyword evidence="5" id="KW-1003">Cell membrane</keyword>
<feature type="transmembrane region" description="Helical" evidence="5">
    <location>
        <begin position="226"/>
        <end position="248"/>
    </location>
</feature>
<dbReference type="eggNOG" id="COG0730">
    <property type="taxonomic scope" value="Bacteria"/>
</dbReference>
<dbReference type="Proteomes" id="UP000000270">
    <property type="component" value="Chromosome"/>
</dbReference>
<evidence type="ECO:0000313" key="6">
    <source>
        <dbReference type="EMBL" id="BAF87628.1"/>
    </source>
</evidence>
<comment type="similarity">
    <text evidence="5">Belongs to the 4-toluene sulfonate uptake permease (TSUP) (TC 2.A.102) family.</text>
</comment>
<reference evidence="6 7" key="1">
    <citation type="journal article" date="2007" name="Appl. Environ. Microbiol.">
        <title>Rhizobial factors required for stem nodule maturation and maintenance in Sesbania rostrata-Azorhizobium caulinodans ORS571 symbiosis.</title>
        <authorList>
            <person name="Suzuki S."/>
            <person name="Aono T."/>
            <person name="Lee KB."/>
            <person name="Suzuki T."/>
            <person name="Liu CT."/>
            <person name="Miwa H."/>
            <person name="Wakao S."/>
            <person name="Iki T."/>
            <person name="Oyaizu H."/>
        </authorList>
    </citation>
    <scope>NUCLEOTIDE SEQUENCE [LARGE SCALE GENOMIC DNA]</scope>
    <source>
        <strain evidence="7">ATCC 43989 / DSM 5975 / JCM 20966 / LMG 6465 / NBRC 14845 / NCIMB 13405 / ORS 571</strain>
    </source>
</reference>
<dbReference type="EMBL" id="AP009384">
    <property type="protein sequence ID" value="BAF87628.1"/>
    <property type="molecule type" value="Genomic_DNA"/>
</dbReference>
<organism evidence="6 7">
    <name type="scientific">Azorhizobium caulinodans (strain ATCC 43989 / DSM 5975 / JCM 20966 / LMG 6465 / NBRC 14845 / NCIMB 13405 / ORS 571)</name>
    <dbReference type="NCBI Taxonomy" id="438753"/>
    <lineage>
        <taxon>Bacteria</taxon>
        <taxon>Pseudomonadati</taxon>
        <taxon>Pseudomonadota</taxon>
        <taxon>Alphaproteobacteria</taxon>
        <taxon>Hyphomicrobiales</taxon>
        <taxon>Xanthobacteraceae</taxon>
        <taxon>Azorhizobium</taxon>
    </lineage>
</organism>
<keyword evidence="7" id="KW-1185">Reference proteome</keyword>
<reference evidence="6 7" key="6">
    <citation type="journal article" date="2011" name="Appl. Environ. Microbiol.">
        <title>Involvement of the azorhizobial chromosome partition gene (parA) in the onset of bacteroid differentiation during Sesbania rostrata stem nodule development.</title>
        <authorList>
            <person name="Liu CT."/>
            <person name="Lee KB."/>
            <person name="Wang YS."/>
            <person name="Peng MH."/>
            <person name="Lee KT."/>
            <person name="Suzuki S."/>
            <person name="Suzuki T."/>
            <person name="Oyaizu H."/>
        </authorList>
    </citation>
    <scope>NUCLEOTIDE SEQUENCE [LARGE SCALE GENOMIC DNA]</scope>
    <source>
        <strain evidence="7">ATCC 43989 / DSM 5975 / JCM 20966 / LMG 6465 / NBRC 14845 / NCIMB 13405 / ORS 571</strain>
    </source>
</reference>
<reference evidence="6 7" key="4">
    <citation type="journal article" date="2009" name="Appl. Environ. Microbiol.">
        <title>Comparative genome-wide transcriptional profiling of Azorhizobium caulinodans ORS571 grown under free-living and symbiotic conditions.</title>
        <authorList>
            <person name="Tsukada S."/>
            <person name="Aono T."/>
            <person name="Akiba N."/>
            <person name="Lee KB."/>
            <person name="Liu CT."/>
            <person name="Toyazaki H."/>
            <person name="Oyaizu H."/>
        </authorList>
    </citation>
    <scope>NUCLEOTIDE SEQUENCE [LARGE SCALE GENOMIC DNA]</scope>
    <source>
        <strain evidence="7">ATCC 43989 / DSM 5975 / JCM 20966 / LMG 6465 / NBRC 14845 / NCIMB 13405 / ORS 571</strain>
    </source>
</reference>
<dbReference type="PANTHER" id="PTHR43483:SF3">
    <property type="entry name" value="MEMBRANE TRANSPORTER PROTEIN HI_0806-RELATED"/>
    <property type="match status" value="1"/>
</dbReference>
<evidence type="ECO:0000256" key="2">
    <source>
        <dbReference type="ARBA" id="ARBA00022692"/>
    </source>
</evidence>